<dbReference type="Proteomes" id="UP000006727">
    <property type="component" value="Chromosome 1"/>
</dbReference>
<dbReference type="FunCoup" id="A0A2K1L7M4">
    <property type="interactions" value="1178"/>
</dbReference>
<dbReference type="PANTHER" id="PTHR31645:SF0">
    <property type="entry name" value="OLIGOPEPTIDE TRANSPORTER YGL114W-RELATED"/>
    <property type="match status" value="1"/>
</dbReference>
<evidence type="ECO:0000313" key="10">
    <source>
        <dbReference type="Proteomes" id="UP000006727"/>
    </source>
</evidence>
<dbReference type="Gramene" id="Pp3c1_9680V3.4">
    <property type="protein sequence ID" value="Pp3c1_9680V3.4"/>
    <property type="gene ID" value="Pp3c1_9680"/>
</dbReference>
<dbReference type="Gramene" id="Pp3c1_9680V3.3">
    <property type="protein sequence ID" value="Pp3c1_9680V3.3"/>
    <property type="gene ID" value="Pp3c1_9680"/>
</dbReference>
<feature type="transmembrane region" description="Helical" evidence="7">
    <location>
        <begin position="546"/>
        <end position="567"/>
    </location>
</feature>
<feature type="transmembrane region" description="Helical" evidence="7">
    <location>
        <begin position="425"/>
        <end position="448"/>
    </location>
</feature>
<dbReference type="InterPro" id="IPR045035">
    <property type="entry name" value="YSL-like"/>
</dbReference>
<feature type="transmembrane region" description="Helical" evidence="7">
    <location>
        <begin position="357"/>
        <end position="382"/>
    </location>
</feature>
<reference evidence="9" key="3">
    <citation type="submission" date="2020-12" db="UniProtKB">
        <authorList>
            <consortium name="EnsemblPlants"/>
        </authorList>
    </citation>
    <scope>IDENTIFICATION</scope>
</reference>
<reference evidence="8 10" key="2">
    <citation type="journal article" date="2018" name="Plant J.">
        <title>The Physcomitrella patens chromosome-scale assembly reveals moss genome structure and evolution.</title>
        <authorList>
            <person name="Lang D."/>
            <person name="Ullrich K.K."/>
            <person name="Murat F."/>
            <person name="Fuchs J."/>
            <person name="Jenkins J."/>
            <person name="Haas F.B."/>
            <person name="Piednoel M."/>
            <person name="Gundlach H."/>
            <person name="Van Bel M."/>
            <person name="Meyberg R."/>
            <person name="Vives C."/>
            <person name="Morata J."/>
            <person name="Symeonidi A."/>
            <person name="Hiss M."/>
            <person name="Muchero W."/>
            <person name="Kamisugi Y."/>
            <person name="Saleh O."/>
            <person name="Blanc G."/>
            <person name="Decker E.L."/>
            <person name="van Gessel N."/>
            <person name="Grimwood J."/>
            <person name="Hayes R.D."/>
            <person name="Graham S.W."/>
            <person name="Gunter L.E."/>
            <person name="McDaniel S.F."/>
            <person name="Hoernstein S.N.W."/>
            <person name="Larsson A."/>
            <person name="Li F.W."/>
            <person name="Perroud P.F."/>
            <person name="Phillips J."/>
            <person name="Ranjan P."/>
            <person name="Rokshar D.S."/>
            <person name="Rothfels C.J."/>
            <person name="Schneider L."/>
            <person name="Shu S."/>
            <person name="Stevenson D.W."/>
            <person name="Thummler F."/>
            <person name="Tillich M."/>
            <person name="Villarreal Aguilar J.C."/>
            <person name="Widiez T."/>
            <person name="Wong G.K."/>
            <person name="Wymore A."/>
            <person name="Zhang Y."/>
            <person name="Zimmer A.D."/>
            <person name="Quatrano R.S."/>
            <person name="Mayer K.F.X."/>
            <person name="Goodstein D."/>
            <person name="Casacuberta J.M."/>
            <person name="Vandepoele K."/>
            <person name="Reski R."/>
            <person name="Cuming A.C."/>
            <person name="Tuskan G.A."/>
            <person name="Maumus F."/>
            <person name="Salse J."/>
            <person name="Schmutz J."/>
            <person name="Rensing S.A."/>
        </authorList>
    </citation>
    <scope>NUCLEOTIDE SEQUENCE [LARGE SCALE GENOMIC DNA]</scope>
    <source>
        <strain evidence="9 10">cv. Gransden 2004</strain>
    </source>
</reference>
<protein>
    <submittedName>
        <fullName evidence="8 9">Uncharacterized protein</fullName>
    </submittedName>
</protein>
<dbReference type="Pfam" id="PF03169">
    <property type="entry name" value="OPT"/>
    <property type="match status" value="1"/>
</dbReference>
<dbReference type="EnsemblPlants" id="Pp3c1_9680V3.1">
    <property type="protein sequence ID" value="Pp3c1_9680V3.1"/>
    <property type="gene ID" value="Pp3c1_9680"/>
</dbReference>
<dbReference type="GO" id="GO:0016020">
    <property type="term" value="C:membrane"/>
    <property type="evidence" value="ECO:0000318"/>
    <property type="project" value="GO_Central"/>
</dbReference>
<dbReference type="Gramene" id="Pp3c1_9680V3.2">
    <property type="protein sequence ID" value="Pp3c1_9680V3.2"/>
    <property type="gene ID" value="Pp3c1_9680"/>
</dbReference>
<dbReference type="OMA" id="IVIPHIF"/>
<evidence type="ECO:0000256" key="3">
    <source>
        <dbReference type="ARBA" id="ARBA00022448"/>
    </source>
</evidence>
<comment type="similarity">
    <text evidence="2">Belongs to the YSL (TC 2.A.67.2) family.</text>
</comment>
<feature type="transmembrane region" description="Helical" evidence="7">
    <location>
        <begin position="504"/>
        <end position="525"/>
    </location>
</feature>
<dbReference type="EnsemblPlants" id="Pp3c1_9680V3.5">
    <property type="protein sequence ID" value="Pp3c1_9680V3.5"/>
    <property type="gene ID" value="Pp3c1_9680"/>
</dbReference>
<evidence type="ECO:0000256" key="1">
    <source>
        <dbReference type="ARBA" id="ARBA00004141"/>
    </source>
</evidence>
<evidence type="ECO:0000313" key="8">
    <source>
        <dbReference type="EMBL" id="PNR62023.1"/>
    </source>
</evidence>
<evidence type="ECO:0000256" key="2">
    <source>
        <dbReference type="ARBA" id="ARBA00010276"/>
    </source>
</evidence>
<gene>
    <name evidence="8" type="ORF">PHYPA_000447</name>
</gene>
<dbReference type="AlphaFoldDB" id="A0A2K1L7M4"/>
<dbReference type="Gramene" id="Pp3c1_9680V3.1">
    <property type="protein sequence ID" value="Pp3c1_9680V3.1"/>
    <property type="gene ID" value="Pp3c1_9680"/>
</dbReference>
<feature type="transmembrane region" description="Helical" evidence="7">
    <location>
        <begin position="145"/>
        <end position="167"/>
    </location>
</feature>
<keyword evidence="3" id="KW-0813">Transport</keyword>
<dbReference type="InParanoid" id="A0A2K1L7M4"/>
<name>A0A2K1L7M4_PHYPA</name>
<dbReference type="STRING" id="3218.A0A2K1L7M4"/>
<feature type="transmembrane region" description="Helical" evidence="7">
    <location>
        <begin position="598"/>
        <end position="619"/>
    </location>
</feature>
<dbReference type="Gramene" id="Pp3c1_9680V3.5">
    <property type="protein sequence ID" value="Pp3c1_9680V3.5"/>
    <property type="gene ID" value="Pp3c1_9680"/>
</dbReference>
<feature type="transmembrane region" description="Helical" evidence="7">
    <location>
        <begin position="673"/>
        <end position="696"/>
    </location>
</feature>
<feature type="transmembrane region" description="Helical" evidence="7">
    <location>
        <begin position="639"/>
        <end position="661"/>
    </location>
</feature>
<organism evidence="8">
    <name type="scientific">Physcomitrium patens</name>
    <name type="common">Spreading-leaved earth moss</name>
    <name type="synonym">Physcomitrella patens</name>
    <dbReference type="NCBI Taxonomy" id="3218"/>
    <lineage>
        <taxon>Eukaryota</taxon>
        <taxon>Viridiplantae</taxon>
        <taxon>Streptophyta</taxon>
        <taxon>Embryophyta</taxon>
        <taxon>Bryophyta</taxon>
        <taxon>Bryophytina</taxon>
        <taxon>Bryopsida</taxon>
        <taxon>Funariidae</taxon>
        <taxon>Funariales</taxon>
        <taxon>Funariaceae</taxon>
        <taxon>Physcomitrium</taxon>
    </lineage>
</organism>
<feature type="transmembrane region" description="Helical" evidence="7">
    <location>
        <begin position="196"/>
        <end position="217"/>
    </location>
</feature>
<keyword evidence="10" id="KW-1185">Reference proteome</keyword>
<evidence type="ECO:0000256" key="6">
    <source>
        <dbReference type="ARBA" id="ARBA00023136"/>
    </source>
</evidence>
<dbReference type="PaxDb" id="3218-PP1S38_30V6.2"/>
<dbReference type="GO" id="GO:0035673">
    <property type="term" value="F:oligopeptide transmembrane transporter activity"/>
    <property type="evidence" value="ECO:0007669"/>
    <property type="project" value="InterPro"/>
</dbReference>
<dbReference type="EnsemblPlants" id="Pp3c1_9680V3.2">
    <property type="protein sequence ID" value="Pp3c1_9680V3.2"/>
    <property type="gene ID" value="Pp3c1_9680"/>
</dbReference>
<evidence type="ECO:0000313" key="9">
    <source>
        <dbReference type="EnsemblPlants" id="Pp3c1_9680V3.1"/>
    </source>
</evidence>
<dbReference type="EnsemblPlants" id="Pp3c1_9680V3.3">
    <property type="protein sequence ID" value="Pp3c1_9680V3.3"/>
    <property type="gene ID" value="Pp3c1_9680"/>
</dbReference>
<dbReference type="PANTHER" id="PTHR31645">
    <property type="entry name" value="OLIGOPEPTIDE TRANSPORTER YGL114W-RELATED"/>
    <property type="match status" value="1"/>
</dbReference>
<feature type="transmembrane region" description="Helical" evidence="7">
    <location>
        <begin position="454"/>
        <end position="473"/>
    </location>
</feature>
<dbReference type="EnsemblPlants" id="Pp3c1_9680V3.4">
    <property type="protein sequence ID" value="Pp3c1_9680V3.4"/>
    <property type="gene ID" value="Pp3c1_9680"/>
</dbReference>
<proteinExistence type="inferred from homology"/>
<accession>A0A2K1L7M4</accession>
<feature type="transmembrane region" description="Helical" evidence="7">
    <location>
        <begin position="81"/>
        <end position="99"/>
    </location>
</feature>
<evidence type="ECO:0000256" key="5">
    <source>
        <dbReference type="ARBA" id="ARBA00022989"/>
    </source>
</evidence>
<sequence length="719" mass="78678">MARKKEVEGYLVRRHGHGTHYASDSTSTGHNEVPDSDLKVPDITVPKLHGKFDASAGAVSLEDGFMSLEVPRWQDQLTMRGLMVAFFLGFLFCIITHKLNLTVGIIPSLNISAGLLGFFFIRMWTAISSKCGFFTKPFTRQENTVIQTCVVSCYGIAFSGGFGSYLLGMDQATHDKISAAGAGDIPGNEDVKNPGLGWMTAFVFVVSFVGIFSIVILRKIMIIDYRLTYPSGTATGILINSFHTPGGVEIAKTQVTCLGKYFTLSFVFSAFKWFFSGIGDSCGFDQFPTLGLKAYHNMMYFDFSMTYIGAGIICPHIVNVSVLLGAILSWCLLWPLIASYEGIWYPAGLGSSNFKGLYGYKVFIAIAVILGDGLYNFIVILYKSGKELHAHYASHNQLPVSNAEILDPIDRDHARRSEIFMKEGIPPWVAFTGYVILASVSVIVIPHIFNPVKWYFVLICYIFAPILAFCNAYGCGLTDWSLASTYGKLALFIFGAWAGTNGGVLVGLAVCGVMMSIVSTASDLIQDFKTGYLTLSSPRSMFVSQLIGCAMGCVLAPLTFWLFWTAFPIGDPDGLYKAPYAIVYRSMALIGVEGFSALPGHCLEICYVMFAAAVVINILRDTLPKRISKWIPIPMAMAIPFYIGGYFAIDMFVGSIIRFVYEKIDKPKSDIMTPAIAAGLICGDGVWTIPSAILALSKINPPLCMYFYKATDPLAAVAY</sequence>
<dbReference type="EMBL" id="ABEU02000001">
    <property type="protein sequence ID" value="PNR62023.1"/>
    <property type="molecule type" value="Genomic_DNA"/>
</dbReference>
<evidence type="ECO:0000256" key="7">
    <source>
        <dbReference type="SAM" id="Phobius"/>
    </source>
</evidence>
<comment type="subcellular location">
    <subcellularLocation>
        <location evidence="1">Membrane</location>
        <topology evidence="1">Multi-pass membrane protein</topology>
    </subcellularLocation>
</comment>
<dbReference type="NCBIfam" id="TIGR00728">
    <property type="entry name" value="OPT_sfam"/>
    <property type="match status" value="1"/>
</dbReference>
<feature type="transmembrane region" description="Helical" evidence="7">
    <location>
        <begin position="480"/>
        <end position="498"/>
    </location>
</feature>
<evidence type="ECO:0000256" key="4">
    <source>
        <dbReference type="ARBA" id="ARBA00022692"/>
    </source>
</evidence>
<keyword evidence="5 7" id="KW-1133">Transmembrane helix</keyword>
<dbReference type="InterPro" id="IPR004813">
    <property type="entry name" value="OPT"/>
</dbReference>
<keyword evidence="4 7" id="KW-0812">Transmembrane</keyword>
<feature type="transmembrane region" description="Helical" evidence="7">
    <location>
        <begin position="307"/>
        <end position="337"/>
    </location>
</feature>
<feature type="transmembrane region" description="Helical" evidence="7">
    <location>
        <begin position="105"/>
        <end position="124"/>
    </location>
</feature>
<reference evidence="8 10" key="1">
    <citation type="journal article" date="2008" name="Science">
        <title>The Physcomitrella genome reveals evolutionary insights into the conquest of land by plants.</title>
        <authorList>
            <person name="Rensing S."/>
            <person name="Lang D."/>
            <person name="Zimmer A."/>
            <person name="Terry A."/>
            <person name="Salamov A."/>
            <person name="Shapiro H."/>
            <person name="Nishiyama T."/>
            <person name="Perroud P.-F."/>
            <person name="Lindquist E."/>
            <person name="Kamisugi Y."/>
            <person name="Tanahashi T."/>
            <person name="Sakakibara K."/>
            <person name="Fujita T."/>
            <person name="Oishi K."/>
            <person name="Shin-I T."/>
            <person name="Kuroki Y."/>
            <person name="Toyoda A."/>
            <person name="Suzuki Y."/>
            <person name="Hashimoto A."/>
            <person name="Yamaguchi K."/>
            <person name="Sugano A."/>
            <person name="Kohara Y."/>
            <person name="Fujiyama A."/>
            <person name="Anterola A."/>
            <person name="Aoki S."/>
            <person name="Ashton N."/>
            <person name="Barbazuk W.B."/>
            <person name="Barker E."/>
            <person name="Bennetzen J."/>
            <person name="Bezanilla M."/>
            <person name="Blankenship R."/>
            <person name="Cho S.H."/>
            <person name="Dutcher S."/>
            <person name="Estelle M."/>
            <person name="Fawcett J.A."/>
            <person name="Gundlach H."/>
            <person name="Hanada K."/>
            <person name="Heyl A."/>
            <person name="Hicks K.A."/>
            <person name="Hugh J."/>
            <person name="Lohr M."/>
            <person name="Mayer K."/>
            <person name="Melkozernov A."/>
            <person name="Murata T."/>
            <person name="Nelson D."/>
            <person name="Pils B."/>
            <person name="Prigge M."/>
            <person name="Reiss B."/>
            <person name="Renner T."/>
            <person name="Rombauts S."/>
            <person name="Rushton P."/>
            <person name="Sanderfoot A."/>
            <person name="Schween G."/>
            <person name="Shiu S.-H."/>
            <person name="Stueber K."/>
            <person name="Theodoulou F.L."/>
            <person name="Tu H."/>
            <person name="Van de Peer Y."/>
            <person name="Verrier P.J."/>
            <person name="Waters E."/>
            <person name="Wood A."/>
            <person name="Yang L."/>
            <person name="Cove D."/>
            <person name="Cuming A."/>
            <person name="Hasebe M."/>
            <person name="Lucas S."/>
            <person name="Mishler D.B."/>
            <person name="Reski R."/>
            <person name="Grigoriev I."/>
            <person name="Quatrano R.S."/>
            <person name="Boore J.L."/>
        </authorList>
    </citation>
    <scope>NUCLEOTIDE SEQUENCE [LARGE SCALE GENOMIC DNA]</scope>
    <source>
        <strain evidence="9 10">cv. Gransden 2004</strain>
    </source>
</reference>
<keyword evidence="6 7" id="KW-0472">Membrane</keyword>